<organism evidence="3 4">
    <name type="scientific">Drosophila guanche</name>
    <name type="common">Fruit fly</name>
    <dbReference type="NCBI Taxonomy" id="7266"/>
    <lineage>
        <taxon>Eukaryota</taxon>
        <taxon>Metazoa</taxon>
        <taxon>Ecdysozoa</taxon>
        <taxon>Arthropoda</taxon>
        <taxon>Hexapoda</taxon>
        <taxon>Insecta</taxon>
        <taxon>Pterygota</taxon>
        <taxon>Neoptera</taxon>
        <taxon>Endopterygota</taxon>
        <taxon>Diptera</taxon>
        <taxon>Brachycera</taxon>
        <taxon>Muscomorpha</taxon>
        <taxon>Ephydroidea</taxon>
        <taxon>Drosophilidae</taxon>
        <taxon>Drosophila</taxon>
        <taxon>Sophophora</taxon>
    </lineage>
</organism>
<dbReference type="OMA" id="LRCGYIM"/>
<dbReference type="Proteomes" id="UP000268350">
    <property type="component" value="Unassembled WGS sequence"/>
</dbReference>
<name>A0A3B0K7V6_DROGU</name>
<protein>
    <submittedName>
        <fullName evidence="3">Uncharacterized protein</fullName>
    </submittedName>
</protein>
<dbReference type="OrthoDB" id="7858756at2759"/>
<dbReference type="AlphaFoldDB" id="A0A3B0K7V6"/>
<reference evidence="4" key="1">
    <citation type="submission" date="2018-01" db="EMBL/GenBank/DDBJ databases">
        <authorList>
            <person name="Alioto T."/>
            <person name="Alioto T."/>
        </authorList>
    </citation>
    <scope>NUCLEOTIDE SEQUENCE [LARGE SCALE GENOMIC DNA]</scope>
</reference>
<evidence type="ECO:0000313" key="3">
    <source>
        <dbReference type="EMBL" id="SPP81081.1"/>
    </source>
</evidence>
<sequence>MLGIVFLLSLCICCCSAELGYQYQQTNAPPLNSYGAAAQDYGNEAASGDAGYPTLANEHYEDHADFHKHFYAFEAPYDSSEEADQVAAQASSLGYYPEQQPQPEQEQEQEQGYYPEPQSPPSRLPPGYSPASTAQSSYLPTPSPSTSYLPTPLPQKSYLPPAQQPSYLPRPQSSYLPPAPQSSYLPPPAAAYLPSLPNYASIAQGYNAAGAGSTLGQIDLPPLPEPQQDLGSNYDDLDERSGRSLRTGFRANERRRSGSRMVFPTELSSSNYYRSQQASRRRRRAHH</sequence>
<feature type="compositionally biased region" description="Low complexity" evidence="1">
    <location>
        <begin position="97"/>
        <end position="116"/>
    </location>
</feature>
<feature type="signal peptide" evidence="2">
    <location>
        <begin position="1"/>
        <end position="17"/>
    </location>
</feature>
<feature type="region of interest" description="Disordered" evidence="1">
    <location>
        <begin position="217"/>
        <end position="287"/>
    </location>
</feature>
<accession>A0A3B0K7V6</accession>
<keyword evidence="4" id="KW-1185">Reference proteome</keyword>
<gene>
    <name evidence="3" type="ORF">DGUA_6G006063</name>
</gene>
<evidence type="ECO:0000256" key="1">
    <source>
        <dbReference type="SAM" id="MobiDB-lite"/>
    </source>
</evidence>
<feature type="compositionally biased region" description="Low complexity" evidence="1">
    <location>
        <begin position="268"/>
        <end position="278"/>
    </location>
</feature>
<proteinExistence type="predicted"/>
<feature type="compositionally biased region" description="Low complexity" evidence="1">
    <location>
        <begin position="136"/>
        <end position="150"/>
    </location>
</feature>
<keyword evidence="2" id="KW-0732">Signal</keyword>
<feature type="region of interest" description="Disordered" evidence="1">
    <location>
        <begin position="97"/>
        <end position="182"/>
    </location>
</feature>
<dbReference type="EMBL" id="OUUW01000005">
    <property type="protein sequence ID" value="SPP81081.1"/>
    <property type="molecule type" value="Genomic_DNA"/>
</dbReference>
<evidence type="ECO:0000313" key="4">
    <source>
        <dbReference type="Proteomes" id="UP000268350"/>
    </source>
</evidence>
<feature type="compositionally biased region" description="Pro residues" evidence="1">
    <location>
        <begin position="117"/>
        <end position="128"/>
    </location>
</feature>
<feature type="chain" id="PRO_5017206315" evidence="2">
    <location>
        <begin position="18"/>
        <end position="287"/>
    </location>
</feature>
<evidence type="ECO:0000256" key="2">
    <source>
        <dbReference type="SAM" id="SignalP"/>
    </source>
</evidence>